<organism evidence="1 2">
    <name type="scientific">Brevibacillus nitrificans</name>
    <dbReference type="NCBI Taxonomy" id="651560"/>
    <lineage>
        <taxon>Bacteria</taxon>
        <taxon>Bacillati</taxon>
        <taxon>Bacillota</taxon>
        <taxon>Bacilli</taxon>
        <taxon>Bacillales</taxon>
        <taxon>Paenibacillaceae</taxon>
        <taxon>Brevibacillus</taxon>
    </lineage>
</organism>
<evidence type="ECO:0000313" key="2">
    <source>
        <dbReference type="Proteomes" id="UP000269573"/>
    </source>
</evidence>
<dbReference type="AlphaFoldDB" id="A0A3M8DBW8"/>
<proteinExistence type="predicted"/>
<reference evidence="1 2" key="1">
    <citation type="submission" date="2018-10" db="EMBL/GenBank/DDBJ databases">
        <title>Phylogenomics of Brevibacillus.</title>
        <authorList>
            <person name="Dunlap C."/>
        </authorList>
    </citation>
    <scope>NUCLEOTIDE SEQUENCE [LARGE SCALE GENOMIC DNA]</scope>
    <source>
        <strain evidence="1 2">JCM 15774</strain>
    </source>
</reference>
<sequence>MICVLLASCSTQTAMPQTASKVTQANASPEAPVIPAKAAAQASAEAPVIPEKAAAQASTQAPVSPAVPQAAAAKAAKAPIPAPAAVDVKITLISAALVQNNHVGNEWGYAAAVNAQPIQIGETMNAKLNPADRLVLEASATEADKYPDNGNATSEIAVSSLTEQHTTAQLDVIVTENRGRYSGNTAKWRFVFQIEK</sequence>
<name>A0A3M8DBW8_9BACL</name>
<comment type="caution">
    <text evidence="1">The sequence shown here is derived from an EMBL/GenBank/DDBJ whole genome shotgun (WGS) entry which is preliminary data.</text>
</comment>
<accession>A0A3M8DBW8</accession>
<evidence type="ECO:0000313" key="1">
    <source>
        <dbReference type="EMBL" id="RNB84815.1"/>
    </source>
</evidence>
<protein>
    <submittedName>
        <fullName evidence="1">Uncharacterized protein</fullName>
    </submittedName>
</protein>
<dbReference type="Proteomes" id="UP000269573">
    <property type="component" value="Unassembled WGS sequence"/>
</dbReference>
<keyword evidence="2" id="KW-1185">Reference proteome</keyword>
<gene>
    <name evidence="1" type="ORF">EDM59_13505</name>
</gene>
<dbReference type="EMBL" id="RHHU01000009">
    <property type="protein sequence ID" value="RNB84815.1"/>
    <property type="molecule type" value="Genomic_DNA"/>
</dbReference>